<evidence type="ECO:0000313" key="2">
    <source>
        <dbReference type="EMBL" id="ETO16463.1"/>
    </source>
</evidence>
<keyword evidence="1" id="KW-0175">Coiled coil</keyword>
<dbReference type="EMBL" id="ASPP01018224">
    <property type="protein sequence ID" value="ETO16463.1"/>
    <property type="molecule type" value="Genomic_DNA"/>
</dbReference>
<reference evidence="2 3" key="1">
    <citation type="journal article" date="2013" name="Curr. Biol.">
        <title>The Genome of the Foraminiferan Reticulomyxa filosa.</title>
        <authorList>
            <person name="Glockner G."/>
            <person name="Hulsmann N."/>
            <person name="Schleicher M."/>
            <person name="Noegel A.A."/>
            <person name="Eichinger L."/>
            <person name="Gallinger C."/>
            <person name="Pawlowski J."/>
            <person name="Sierra R."/>
            <person name="Euteneuer U."/>
            <person name="Pillet L."/>
            <person name="Moustafa A."/>
            <person name="Platzer M."/>
            <person name="Groth M."/>
            <person name="Szafranski K."/>
            <person name="Schliwa M."/>
        </authorList>
    </citation>
    <scope>NUCLEOTIDE SEQUENCE [LARGE SCALE GENOMIC DNA]</scope>
</reference>
<accession>X6MR47</accession>
<name>X6MR47_RETFI</name>
<evidence type="ECO:0000313" key="3">
    <source>
        <dbReference type="Proteomes" id="UP000023152"/>
    </source>
</evidence>
<sequence length="184" mass="21348">MYAERMRKKGITSLDILTKMNTDELKRSLNAVFKGSELSDKRRLTIALEQTKTNMVAIKLTETPDTDTDTDTESDSVAHFQEIKECENELMQTIDDKFEQKERILDEQLRQILEIESQIKRTMENAEMLCNCGCAGDAEKVLLKKLYLVSWEEKNFVIECLLVKRFKINSRNYDCNETSNENCG</sequence>
<keyword evidence="3" id="KW-1185">Reference proteome</keyword>
<feature type="coiled-coil region" evidence="1">
    <location>
        <begin position="98"/>
        <end position="125"/>
    </location>
</feature>
<dbReference type="Proteomes" id="UP000023152">
    <property type="component" value="Unassembled WGS sequence"/>
</dbReference>
<dbReference type="AlphaFoldDB" id="X6MR47"/>
<organism evidence="2 3">
    <name type="scientific">Reticulomyxa filosa</name>
    <dbReference type="NCBI Taxonomy" id="46433"/>
    <lineage>
        <taxon>Eukaryota</taxon>
        <taxon>Sar</taxon>
        <taxon>Rhizaria</taxon>
        <taxon>Retaria</taxon>
        <taxon>Foraminifera</taxon>
        <taxon>Monothalamids</taxon>
        <taxon>Reticulomyxidae</taxon>
        <taxon>Reticulomyxa</taxon>
    </lineage>
</organism>
<comment type="caution">
    <text evidence="2">The sequence shown here is derived from an EMBL/GenBank/DDBJ whole genome shotgun (WGS) entry which is preliminary data.</text>
</comment>
<evidence type="ECO:0000256" key="1">
    <source>
        <dbReference type="SAM" id="Coils"/>
    </source>
</evidence>
<proteinExistence type="predicted"/>
<gene>
    <name evidence="2" type="ORF">RFI_20879</name>
</gene>
<protein>
    <submittedName>
        <fullName evidence="2">Uncharacterized protein</fullName>
    </submittedName>
</protein>